<evidence type="ECO:0000313" key="2">
    <source>
        <dbReference type="Proteomes" id="UP001369736"/>
    </source>
</evidence>
<reference evidence="1 2" key="1">
    <citation type="submission" date="2024-03" db="EMBL/GenBank/DDBJ databases">
        <title>Actinomycetospora sp. OC33-EN07, a novel actinomycete isolated from wild orchid (Aerides multiflora).</title>
        <authorList>
            <person name="Suriyachadkun C."/>
        </authorList>
    </citation>
    <scope>NUCLEOTIDE SEQUENCE [LARGE SCALE GENOMIC DNA]</scope>
    <source>
        <strain evidence="1 2">OC33-EN07</strain>
    </source>
</reference>
<proteinExistence type="predicted"/>
<sequence>MSDYLRASRGATSADLLAMNDVVRYGARADSDIPTLKDRYARVRLANDVDWPAPVWYFLDELFYVMEEHSMDTRLRAEQGGLDDEGLREAMASLGPTLDEAHERMRAEEEGRDPAPASVTASARTAASELLETVHAFISGAMDTREFASKFSLGRAAALDEFPPRVLASVGIIHRALGVLVPPGQRPRFYDLDEDGLRTRVADVEPRFAEAVAEMQRTS</sequence>
<evidence type="ECO:0000313" key="1">
    <source>
        <dbReference type="EMBL" id="MEJ2862771.1"/>
    </source>
</evidence>
<gene>
    <name evidence="1" type="ORF">WCD58_16485</name>
</gene>
<dbReference type="Proteomes" id="UP001369736">
    <property type="component" value="Unassembled WGS sequence"/>
</dbReference>
<protein>
    <submittedName>
        <fullName evidence="1">Uncharacterized protein</fullName>
    </submittedName>
</protein>
<dbReference type="RefSeq" id="WP_337704141.1">
    <property type="nucleotide sequence ID" value="NZ_JBBEGM010000006.1"/>
</dbReference>
<organism evidence="1 2">
    <name type="scientific">Actinomycetospora flava</name>
    <dbReference type="NCBI Taxonomy" id="3129232"/>
    <lineage>
        <taxon>Bacteria</taxon>
        <taxon>Bacillati</taxon>
        <taxon>Actinomycetota</taxon>
        <taxon>Actinomycetes</taxon>
        <taxon>Pseudonocardiales</taxon>
        <taxon>Pseudonocardiaceae</taxon>
        <taxon>Actinomycetospora</taxon>
    </lineage>
</organism>
<name>A0ABU8M610_9PSEU</name>
<dbReference type="EMBL" id="JBBEGM010000006">
    <property type="protein sequence ID" value="MEJ2862771.1"/>
    <property type="molecule type" value="Genomic_DNA"/>
</dbReference>
<comment type="caution">
    <text evidence="1">The sequence shown here is derived from an EMBL/GenBank/DDBJ whole genome shotgun (WGS) entry which is preliminary data.</text>
</comment>
<keyword evidence="2" id="KW-1185">Reference proteome</keyword>
<accession>A0ABU8M610</accession>